<dbReference type="InterPro" id="IPR013342">
    <property type="entry name" value="Mandelate_racemase_C"/>
</dbReference>
<comment type="caution">
    <text evidence="3">The sequence shown here is derived from an EMBL/GenBank/DDBJ whole genome shotgun (WGS) entry which is preliminary data.</text>
</comment>
<protein>
    <submittedName>
        <fullName evidence="3">Mandelate racemase/muconate lactonizing enzyme family protein</fullName>
    </submittedName>
</protein>
<dbReference type="InterPro" id="IPR029017">
    <property type="entry name" value="Enolase-like_N"/>
</dbReference>
<dbReference type="AlphaFoldDB" id="A0A6B1D2M7"/>
<dbReference type="SUPFAM" id="SSF54826">
    <property type="entry name" value="Enolase N-terminal domain-like"/>
    <property type="match status" value="1"/>
</dbReference>
<evidence type="ECO:0000259" key="2">
    <source>
        <dbReference type="SMART" id="SM00922"/>
    </source>
</evidence>
<keyword evidence="1" id="KW-0456">Lyase</keyword>
<gene>
    <name evidence="3" type="ORF">F4X14_02490</name>
</gene>
<organism evidence="3">
    <name type="scientific">Caldilineaceae bacterium SB0661_bin_32</name>
    <dbReference type="NCBI Taxonomy" id="2605255"/>
    <lineage>
        <taxon>Bacteria</taxon>
        <taxon>Bacillati</taxon>
        <taxon>Chloroflexota</taxon>
        <taxon>Caldilineae</taxon>
        <taxon>Caldilineales</taxon>
        <taxon>Caldilineaceae</taxon>
    </lineage>
</organism>
<dbReference type="SMART" id="SM00922">
    <property type="entry name" value="MR_MLE"/>
    <property type="match status" value="1"/>
</dbReference>
<accession>A0A6B1D2M7</accession>
<dbReference type="Pfam" id="PF13378">
    <property type="entry name" value="MR_MLE_C"/>
    <property type="match status" value="1"/>
</dbReference>
<dbReference type="InterPro" id="IPR029065">
    <property type="entry name" value="Enolase_C-like"/>
</dbReference>
<dbReference type="GO" id="GO:0009063">
    <property type="term" value="P:amino acid catabolic process"/>
    <property type="evidence" value="ECO:0007669"/>
    <property type="project" value="InterPro"/>
</dbReference>
<dbReference type="Gene3D" id="3.20.20.120">
    <property type="entry name" value="Enolase-like C-terminal domain"/>
    <property type="match status" value="1"/>
</dbReference>
<dbReference type="PROSITE" id="PS00908">
    <property type="entry name" value="MR_MLE_1"/>
    <property type="match status" value="1"/>
</dbReference>
<dbReference type="InterPro" id="IPR036849">
    <property type="entry name" value="Enolase-like_C_sf"/>
</dbReference>
<dbReference type="InterPro" id="IPR034593">
    <property type="entry name" value="DgoD-like"/>
</dbReference>
<dbReference type="PANTHER" id="PTHR48080:SF2">
    <property type="entry name" value="D-GALACTONATE DEHYDRATASE"/>
    <property type="match status" value="1"/>
</dbReference>
<dbReference type="Gene3D" id="3.30.390.10">
    <property type="entry name" value="Enolase-like, N-terminal domain"/>
    <property type="match status" value="1"/>
</dbReference>
<dbReference type="CDD" id="cd03316">
    <property type="entry name" value="MR_like"/>
    <property type="match status" value="1"/>
</dbReference>
<evidence type="ECO:0000256" key="1">
    <source>
        <dbReference type="ARBA" id="ARBA00023239"/>
    </source>
</evidence>
<dbReference type="Pfam" id="PF02746">
    <property type="entry name" value="MR_MLE_N"/>
    <property type="match status" value="1"/>
</dbReference>
<dbReference type="InterPro" id="IPR013341">
    <property type="entry name" value="Mandelate_racemase_N_dom"/>
</dbReference>
<dbReference type="PANTHER" id="PTHR48080">
    <property type="entry name" value="D-GALACTONATE DEHYDRATASE-RELATED"/>
    <property type="match status" value="1"/>
</dbReference>
<dbReference type="SFLD" id="SFLDS00001">
    <property type="entry name" value="Enolase"/>
    <property type="match status" value="1"/>
</dbReference>
<evidence type="ECO:0000313" key="3">
    <source>
        <dbReference type="EMBL" id="MYC93814.1"/>
    </source>
</evidence>
<sequence>MIISRLETIRLGRHPHSLWLRIHTDEGLTGLGETSYALRAVSALIHDQLAPLLLGRSPLDIERHWHSMFAAVNAYGFGGAETRAISAVDIALWDIAGQYSGQPIYNLLGGRSRDRIPVYNTCLSHGPNQDARAWMEGRAGQLAEDLLRQGIKAMKIWPFDLPPGPAGAETGAPGPVRHYLDRDTLKRGVACVEEIRAAVGDRMQIAIEGNARWNLPAAIAIARALEPYNIMWLEEMIPPDNVESYARLKAESRIPLCVSERLFTRFGFRRVVEADAADIIMPDISWTGGITETRKICAQADTYYLPVTGHDATGPVALWAAVHLMLHVPNAMCLETVRAYYNGWYNDIVTERIPINEGMLSLTEKPGLGVALREEVLNWPEAGTEVTK</sequence>
<proteinExistence type="predicted"/>
<dbReference type="SUPFAM" id="SSF51604">
    <property type="entry name" value="Enolase C-terminal domain-like"/>
    <property type="match status" value="1"/>
</dbReference>
<dbReference type="GO" id="GO:0016829">
    <property type="term" value="F:lyase activity"/>
    <property type="evidence" value="ECO:0007669"/>
    <property type="project" value="UniProtKB-KW"/>
</dbReference>
<dbReference type="EMBL" id="VXMH01000014">
    <property type="protein sequence ID" value="MYC93814.1"/>
    <property type="molecule type" value="Genomic_DNA"/>
</dbReference>
<name>A0A6B1D2M7_9CHLR</name>
<reference evidence="3" key="1">
    <citation type="submission" date="2019-09" db="EMBL/GenBank/DDBJ databases">
        <title>Characterisation of the sponge microbiome using genome-centric metagenomics.</title>
        <authorList>
            <person name="Engelberts J.P."/>
            <person name="Robbins S.J."/>
            <person name="De Goeij J.M."/>
            <person name="Aranda M."/>
            <person name="Bell S.C."/>
            <person name="Webster N.S."/>
        </authorList>
    </citation>
    <scope>NUCLEOTIDE SEQUENCE</scope>
    <source>
        <strain evidence="3">SB0661_bin_32</strain>
    </source>
</reference>
<feature type="domain" description="Mandelate racemase/muconate lactonizing enzyme C-terminal" evidence="2">
    <location>
        <begin position="136"/>
        <end position="255"/>
    </location>
</feature>
<dbReference type="SFLD" id="SFLDG00179">
    <property type="entry name" value="mandelate_racemase"/>
    <property type="match status" value="1"/>
</dbReference>
<dbReference type="InterPro" id="IPR018110">
    <property type="entry name" value="Mandel_Rmase/mucon_lact_enz_CS"/>
</dbReference>